<evidence type="ECO:0000313" key="6">
    <source>
        <dbReference type="EMBL" id="KAK0673631.1"/>
    </source>
</evidence>
<dbReference type="GO" id="GO:0005975">
    <property type="term" value="P:carbohydrate metabolic process"/>
    <property type="evidence" value="ECO:0007669"/>
    <property type="project" value="InterPro"/>
</dbReference>
<evidence type="ECO:0000256" key="4">
    <source>
        <dbReference type="RuleBase" id="RU361187"/>
    </source>
</evidence>
<feature type="chain" id="PRO_5041364314" evidence="5">
    <location>
        <begin position="20"/>
        <end position="469"/>
    </location>
</feature>
<proteinExistence type="inferred from homology"/>
<accession>A0AA39ZMB8</accession>
<dbReference type="CDD" id="cd04081">
    <property type="entry name" value="CBM35_galactosidase-like"/>
    <property type="match status" value="1"/>
</dbReference>
<sequence length="469" mass="51258">MRLPTLISLLGLTSPITASLQIVPGGTWTASNNEHLNAHGAGLIQHNNRYYLIGEDKSNGTVFQNINCYSSSDLVQWRFEGALLSQTPNGGDIGPNRIVERPKVIYNDKTGKFVMWLHIDNRDYSEAKVGVAVSDTVCGRYRYLRSFRPLGFESRDMGLFKDDDGGGGQGYLLTEDRRNGLRINRLTDDFLDLVPGSSVHRWNEKIESPALIKHQGRYYMFGSKLTGWDPNDNVYSHSTSLSGGWSSWQEFADDGSNTYHSQTTYILPYGPYNNNNNKSLMYMGDRWVSTNLQASTYIWLPLEITGTKPWLKNRPSGWVPNLDPATGTGSTSWAVAPASNTYPAASARLSGSARSVTCNKCASNRAAVGYIGGAENGSLTVSNIRSDAEPGVPTTIQIRYTNGDKNPRYAIVTVNGQQHRLAFQGTAGDVKASVLHVQLKKGSNNEIVVAGPGNGGWGPDVEGVVVPLL</sequence>
<keyword evidence="7" id="KW-1185">Reference proteome</keyword>
<dbReference type="Gene3D" id="2.60.120.260">
    <property type="entry name" value="Galactose-binding domain-like"/>
    <property type="match status" value="1"/>
</dbReference>
<gene>
    <name evidence="6" type="ORF">QBC41DRAFT_311212</name>
</gene>
<evidence type="ECO:0000256" key="1">
    <source>
        <dbReference type="ARBA" id="ARBA00009865"/>
    </source>
</evidence>
<dbReference type="PANTHER" id="PTHR22925">
    <property type="entry name" value="GLYCOSYL HYDROLASE 43 FAMILY MEMBER"/>
    <property type="match status" value="1"/>
</dbReference>
<dbReference type="GO" id="GO:0004553">
    <property type="term" value="F:hydrolase activity, hydrolyzing O-glycosyl compounds"/>
    <property type="evidence" value="ECO:0007669"/>
    <property type="project" value="InterPro"/>
</dbReference>
<keyword evidence="2 4" id="KW-0378">Hydrolase</keyword>
<feature type="signal peptide" evidence="5">
    <location>
        <begin position="1"/>
        <end position="19"/>
    </location>
</feature>
<protein>
    <submittedName>
        <fullName evidence="6">Glycosyl hydrolase family 43 protein</fullName>
    </submittedName>
</protein>
<dbReference type="Gene3D" id="2.115.10.20">
    <property type="entry name" value="Glycosyl hydrolase domain, family 43"/>
    <property type="match status" value="1"/>
</dbReference>
<dbReference type="AlphaFoldDB" id="A0AA39ZMB8"/>
<organism evidence="6 7">
    <name type="scientific">Cercophora samala</name>
    <dbReference type="NCBI Taxonomy" id="330535"/>
    <lineage>
        <taxon>Eukaryota</taxon>
        <taxon>Fungi</taxon>
        <taxon>Dikarya</taxon>
        <taxon>Ascomycota</taxon>
        <taxon>Pezizomycotina</taxon>
        <taxon>Sordariomycetes</taxon>
        <taxon>Sordariomycetidae</taxon>
        <taxon>Sordariales</taxon>
        <taxon>Lasiosphaeriaceae</taxon>
        <taxon>Cercophora</taxon>
    </lineage>
</organism>
<reference evidence="6" key="1">
    <citation type="submission" date="2023-06" db="EMBL/GenBank/DDBJ databases">
        <title>Genome-scale phylogeny and comparative genomics of the fungal order Sordariales.</title>
        <authorList>
            <consortium name="Lawrence Berkeley National Laboratory"/>
            <person name="Hensen N."/>
            <person name="Bonometti L."/>
            <person name="Westerberg I."/>
            <person name="Brannstrom I.O."/>
            <person name="Guillou S."/>
            <person name="Cros-Aarteil S."/>
            <person name="Calhoun S."/>
            <person name="Haridas S."/>
            <person name="Kuo A."/>
            <person name="Mondo S."/>
            <person name="Pangilinan J."/>
            <person name="Riley R."/>
            <person name="Labutti K."/>
            <person name="Andreopoulos B."/>
            <person name="Lipzen A."/>
            <person name="Chen C."/>
            <person name="Yanf M."/>
            <person name="Daum C."/>
            <person name="Ng V."/>
            <person name="Clum A."/>
            <person name="Steindorff A."/>
            <person name="Ohm R."/>
            <person name="Martin F."/>
            <person name="Silar P."/>
            <person name="Natvig D."/>
            <person name="Lalanne C."/>
            <person name="Gautier V."/>
            <person name="Ament-Velasquez S.L."/>
            <person name="Kruys A."/>
            <person name="Hutchinson M.I."/>
            <person name="Powell A.J."/>
            <person name="Barry K."/>
            <person name="Miller A.N."/>
            <person name="Grigoriev I.V."/>
            <person name="Debuchy R."/>
            <person name="Gladieux P."/>
            <person name="Thoren M.H."/>
            <person name="Johannesson H."/>
        </authorList>
    </citation>
    <scope>NUCLEOTIDE SEQUENCE</scope>
    <source>
        <strain evidence="6">CBS 307.81</strain>
    </source>
</reference>
<evidence type="ECO:0000313" key="7">
    <source>
        <dbReference type="Proteomes" id="UP001174997"/>
    </source>
</evidence>
<comment type="caution">
    <text evidence="6">The sequence shown here is derived from an EMBL/GenBank/DDBJ whole genome shotgun (WGS) entry which is preliminary data.</text>
</comment>
<dbReference type="InterPro" id="IPR023296">
    <property type="entry name" value="Glyco_hydro_beta-prop_sf"/>
</dbReference>
<dbReference type="CDD" id="cd18821">
    <property type="entry name" value="GH43_Pc3Gal43A-like"/>
    <property type="match status" value="1"/>
</dbReference>
<name>A0AA39ZMB8_9PEZI</name>
<dbReference type="Proteomes" id="UP001174997">
    <property type="component" value="Unassembled WGS sequence"/>
</dbReference>
<evidence type="ECO:0000256" key="2">
    <source>
        <dbReference type="ARBA" id="ARBA00022801"/>
    </source>
</evidence>
<dbReference type="SUPFAM" id="SSF75005">
    <property type="entry name" value="Arabinanase/levansucrase/invertase"/>
    <property type="match status" value="1"/>
</dbReference>
<evidence type="ECO:0000256" key="5">
    <source>
        <dbReference type="SAM" id="SignalP"/>
    </source>
</evidence>
<keyword evidence="5" id="KW-0732">Signal</keyword>
<dbReference type="Pfam" id="PF04616">
    <property type="entry name" value="Glyco_hydro_43"/>
    <property type="match status" value="1"/>
</dbReference>
<dbReference type="EMBL" id="JAULSY010000005">
    <property type="protein sequence ID" value="KAK0673631.1"/>
    <property type="molecule type" value="Genomic_DNA"/>
</dbReference>
<dbReference type="PANTHER" id="PTHR22925:SF3">
    <property type="entry name" value="GLYCOSYL HYDROLASE FAMILY PROTEIN 43"/>
    <property type="match status" value="1"/>
</dbReference>
<keyword evidence="3 4" id="KW-0326">Glycosidase</keyword>
<comment type="similarity">
    <text evidence="1 4">Belongs to the glycosyl hydrolase 43 family.</text>
</comment>
<dbReference type="InterPro" id="IPR006710">
    <property type="entry name" value="Glyco_hydro_43"/>
</dbReference>
<evidence type="ECO:0000256" key="3">
    <source>
        <dbReference type="ARBA" id="ARBA00023295"/>
    </source>
</evidence>